<keyword evidence="3 10" id="KW-0444">Lipid biosynthesis</keyword>
<dbReference type="PIRSF" id="PIRSF000850">
    <property type="entry name" value="Phospholipase_D_PSS"/>
    <property type="match status" value="1"/>
</dbReference>
<evidence type="ECO:0000313" key="14">
    <source>
        <dbReference type="Proteomes" id="UP001140094"/>
    </source>
</evidence>
<comment type="pathway">
    <text evidence="1 10">Phospholipid metabolism; phosphatidylglycerol biosynthesis; phosphatidylglycerol from CDP-diacylglycerol: step 1/2.</text>
</comment>
<evidence type="ECO:0000256" key="9">
    <source>
        <dbReference type="ARBA" id="ARBA00048586"/>
    </source>
</evidence>
<evidence type="ECO:0000256" key="6">
    <source>
        <dbReference type="ARBA" id="ARBA00023098"/>
    </source>
</evidence>
<comment type="subcellular location">
    <subcellularLocation>
        <location evidence="10">Mitochondrion</location>
    </subcellularLocation>
</comment>
<dbReference type="CDD" id="cd09135">
    <property type="entry name" value="PLDc_PGS1_euk_1"/>
    <property type="match status" value="1"/>
</dbReference>
<evidence type="ECO:0000256" key="2">
    <source>
        <dbReference type="ARBA" id="ARBA00010682"/>
    </source>
</evidence>
<dbReference type="PROSITE" id="PS50035">
    <property type="entry name" value="PLD"/>
    <property type="match status" value="1"/>
</dbReference>
<comment type="catalytic activity">
    <reaction evidence="9 10">
        <text>a CDP-1,2-diacyl-sn-glycerol + sn-glycerol 3-phosphate = a 1,2-diacyl-sn-glycero-3-phospho-(1'-sn-glycero-3'-phosphate) + CMP + H(+)</text>
        <dbReference type="Rhea" id="RHEA:12593"/>
        <dbReference type="ChEBI" id="CHEBI:15378"/>
        <dbReference type="ChEBI" id="CHEBI:57597"/>
        <dbReference type="ChEBI" id="CHEBI:58332"/>
        <dbReference type="ChEBI" id="CHEBI:60110"/>
        <dbReference type="ChEBI" id="CHEBI:60377"/>
        <dbReference type="EC" id="2.7.8.5"/>
    </reaction>
</comment>
<proteinExistence type="inferred from homology"/>
<dbReference type="InterPro" id="IPR016270">
    <property type="entry name" value="PGS1"/>
</dbReference>
<dbReference type="InterPro" id="IPR025202">
    <property type="entry name" value="PLD-like_dom"/>
</dbReference>
<keyword evidence="8 10" id="KW-1208">Phospholipid metabolism</keyword>
<name>A0A9W8HTZ0_9FUNG</name>
<dbReference type="Proteomes" id="UP001140094">
    <property type="component" value="Unassembled WGS sequence"/>
</dbReference>
<keyword evidence="10" id="KW-0547">Nucleotide-binding</keyword>
<dbReference type="SUPFAM" id="SSF56024">
    <property type="entry name" value="Phospholipase D/nuclease"/>
    <property type="match status" value="1"/>
</dbReference>
<keyword evidence="10" id="KW-0067">ATP-binding</keyword>
<evidence type="ECO:0000256" key="4">
    <source>
        <dbReference type="ARBA" id="ARBA00022679"/>
    </source>
</evidence>
<evidence type="ECO:0000259" key="12">
    <source>
        <dbReference type="PROSITE" id="PS50035"/>
    </source>
</evidence>
<dbReference type="PANTHER" id="PTHR12586">
    <property type="entry name" value="CDP-DIACYLGLYCEROL--SERINE O-PHOSPHATIDYLTRANSFERASE"/>
    <property type="match status" value="1"/>
</dbReference>
<keyword evidence="10" id="KW-0496">Mitochondrion</keyword>
<feature type="region of interest" description="Disordered" evidence="11">
    <location>
        <begin position="1"/>
        <end position="51"/>
    </location>
</feature>
<dbReference type="PANTHER" id="PTHR12586:SF1">
    <property type="entry name" value="CDP-DIACYLGLYCEROL--GLYCEROL-3-PHOSPHATE 3-PHOSPHATIDYLTRANSFERASE, MITOCHONDRIAL"/>
    <property type="match status" value="1"/>
</dbReference>
<evidence type="ECO:0000256" key="7">
    <source>
        <dbReference type="ARBA" id="ARBA00023209"/>
    </source>
</evidence>
<comment type="caution">
    <text evidence="13">The sequence shown here is derived from an EMBL/GenBank/DDBJ whole genome shotgun (WGS) entry which is preliminary data.</text>
</comment>
<evidence type="ECO:0000256" key="3">
    <source>
        <dbReference type="ARBA" id="ARBA00022516"/>
    </source>
</evidence>
<evidence type="ECO:0000256" key="8">
    <source>
        <dbReference type="ARBA" id="ARBA00023264"/>
    </source>
</evidence>
<dbReference type="EC" id="2.7.8.5" evidence="10"/>
<dbReference type="GO" id="GO:0005524">
    <property type="term" value="F:ATP binding"/>
    <property type="evidence" value="ECO:0007669"/>
    <property type="project" value="UniProtKB-KW"/>
</dbReference>
<dbReference type="GO" id="GO:0032049">
    <property type="term" value="P:cardiolipin biosynthetic process"/>
    <property type="evidence" value="ECO:0007669"/>
    <property type="project" value="InterPro"/>
</dbReference>
<dbReference type="OrthoDB" id="10250191at2759"/>
<keyword evidence="7 10" id="KW-0594">Phospholipid biosynthesis</keyword>
<feature type="domain" description="PLD phosphodiesterase" evidence="12">
    <location>
        <begin position="190"/>
        <end position="216"/>
    </location>
</feature>
<keyword evidence="4 10" id="KW-0808">Transferase</keyword>
<organism evidence="13 14">
    <name type="scientific">Coemansia guatemalensis</name>
    <dbReference type="NCBI Taxonomy" id="2761395"/>
    <lineage>
        <taxon>Eukaryota</taxon>
        <taxon>Fungi</taxon>
        <taxon>Fungi incertae sedis</taxon>
        <taxon>Zoopagomycota</taxon>
        <taxon>Kickxellomycotina</taxon>
        <taxon>Kickxellomycetes</taxon>
        <taxon>Kickxellales</taxon>
        <taxon>Kickxellaceae</taxon>
        <taxon>Coemansia</taxon>
    </lineage>
</organism>
<feature type="compositionally biased region" description="Low complexity" evidence="11">
    <location>
        <begin position="14"/>
        <end position="30"/>
    </location>
</feature>
<reference evidence="13" key="1">
    <citation type="submission" date="2022-07" db="EMBL/GenBank/DDBJ databases">
        <title>Phylogenomic reconstructions and comparative analyses of Kickxellomycotina fungi.</title>
        <authorList>
            <person name="Reynolds N.K."/>
            <person name="Stajich J.E."/>
            <person name="Barry K."/>
            <person name="Grigoriev I.V."/>
            <person name="Crous P."/>
            <person name="Smith M.E."/>
        </authorList>
    </citation>
    <scope>NUCLEOTIDE SEQUENCE</scope>
    <source>
        <strain evidence="13">NRRL 1565</strain>
    </source>
</reference>
<evidence type="ECO:0000256" key="11">
    <source>
        <dbReference type="SAM" id="MobiDB-lite"/>
    </source>
</evidence>
<dbReference type="EMBL" id="JANBUO010001006">
    <property type="protein sequence ID" value="KAJ2800329.1"/>
    <property type="molecule type" value="Genomic_DNA"/>
</dbReference>
<accession>A0A9W8HTZ0</accession>
<keyword evidence="14" id="KW-1185">Reference proteome</keyword>
<protein>
    <recommendedName>
        <fullName evidence="10">CDP-diacylglycerol--glycerol-3-phosphate 3-phosphatidyltransferase</fullName>
        <ecNumber evidence="10">2.7.8.5</ecNumber>
    </recommendedName>
</protein>
<dbReference type="GO" id="GO:0005739">
    <property type="term" value="C:mitochondrion"/>
    <property type="evidence" value="ECO:0007669"/>
    <property type="project" value="UniProtKB-SubCell"/>
</dbReference>
<dbReference type="GO" id="GO:0008444">
    <property type="term" value="F:CDP-diacylglycerol-glycerol-3-phosphate 3-phosphatidyltransferase activity"/>
    <property type="evidence" value="ECO:0007669"/>
    <property type="project" value="UniProtKB-EC"/>
</dbReference>
<dbReference type="InterPro" id="IPR001736">
    <property type="entry name" value="PLipase_D/transphosphatidylase"/>
</dbReference>
<evidence type="ECO:0000313" key="13">
    <source>
        <dbReference type="EMBL" id="KAJ2800329.1"/>
    </source>
</evidence>
<dbReference type="Pfam" id="PF13091">
    <property type="entry name" value="PLDc_2"/>
    <property type="match status" value="1"/>
</dbReference>
<comment type="similarity">
    <text evidence="2 10">Belongs to the CDP-alcohol phosphatidyltransferase class-II family.</text>
</comment>
<gene>
    <name evidence="13" type="primary">PGS1</name>
    <name evidence="13" type="ORF">H4R20_004104</name>
</gene>
<feature type="compositionally biased region" description="Basic residues" evidence="11">
    <location>
        <begin position="31"/>
        <end position="40"/>
    </location>
</feature>
<evidence type="ECO:0000256" key="5">
    <source>
        <dbReference type="ARBA" id="ARBA00022737"/>
    </source>
</evidence>
<dbReference type="CDD" id="cd09137">
    <property type="entry name" value="PLDc_PGS1_euk_2"/>
    <property type="match status" value="1"/>
</dbReference>
<sequence>MHRHARQLQHKVVSSATTPSATATKATAKTAHQRPSRVHARTPLTEGQQGSDFVSAHRAFAPLTKGRPVFRITQPISVIHEPQSFYQELLRGISHARRRVYLSSLYLGSEENELISALGQALSRQPDLQVHILLDCLRGTRTDSQGMSSAALLAPLIAAHGADRVRVSMYHTPALSGLSKQAWPQRYNEAFGLQHIKGYIFDDDIIISGANLSRDYFTNRQDRYMRISDRQFVNYFAGLIDAIGQFSFRVAAGNRMQTLSSTNYRLEMPHSMPDPSQEPREFVREANEVMAQFLQRTEIENAIDEHDINERDTLAIPTVQMRQLGITQDEQHMAEFIELADAFARRHHGGCHNLMASAYFNFSEQYKSSVLSSPSQWELLVASPQANGFYAAKGISQFIPDMYSIIEHGFLRDVAKHGRNKDVAVAEYKRDGWTFHGKGVWCYLNQRLPQLIMVGSPNYGYRSIYRDLEAQVTLIPGSEHLRKDIHQEAQRLLAQSKTVSEPELRQRIRDTPLWVHGIKPFIMTKF</sequence>
<dbReference type="AlphaFoldDB" id="A0A9W8HTZ0"/>
<comment type="function">
    <text evidence="10">Functions in the biosynthesis of the anionic phospholipids phosphatidylglycerol and cardiolipin.</text>
</comment>
<dbReference type="Gene3D" id="3.30.870.10">
    <property type="entry name" value="Endonuclease Chain A"/>
    <property type="match status" value="2"/>
</dbReference>
<keyword evidence="6 10" id="KW-0443">Lipid metabolism</keyword>
<keyword evidence="5" id="KW-0677">Repeat</keyword>
<evidence type="ECO:0000256" key="10">
    <source>
        <dbReference type="RuleBase" id="RU365024"/>
    </source>
</evidence>
<evidence type="ECO:0000256" key="1">
    <source>
        <dbReference type="ARBA" id="ARBA00005042"/>
    </source>
</evidence>